<evidence type="ECO:0000313" key="2">
    <source>
        <dbReference type="EMBL" id="RAP70286.1"/>
    </source>
</evidence>
<evidence type="ECO:0000313" key="3">
    <source>
        <dbReference type="Proteomes" id="UP000244334"/>
    </source>
</evidence>
<protein>
    <submittedName>
        <fullName evidence="2">Uncharacterized protein</fullName>
    </submittedName>
</protein>
<gene>
    <name evidence="2" type="ORF">ACZ87_02913</name>
</gene>
<dbReference type="AlphaFoldDB" id="A0A328TR56"/>
<evidence type="ECO:0000256" key="1">
    <source>
        <dbReference type="SAM" id="MobiDB-lite"/>
    </source>
</evidence>
<comment type="caution">
    <text evidence="2">The sequence shown here is derived from an EMBL/GenBank/DDBJ whole genome shotgun (WGS) entry which is preliminary data.</text>
</comment>
<reference evidence="2" key="1">
    <citation type="submission" date="2018-04" db="EMBL/GenBank/DDBJ databases">
        <title>Genomes of the Obligate Erwinia dacicola and Facultative Enterobacter sp. OLF Endosymbionts of the Olive Fruit fly, Bactrocera oleae.</title>
        <authorList>
            <person name="Estes A.M."/>
            <person name="Hearn D.J."/>
            <person name="Agarwal S."/>
            <person name="Pierson E.A."/>
            <person name="Dunning-Hotopp J.C."/>
        </authorList>
    </citation>
    <scope>NUCLEOTIDE SEQUENCE [LARGE SCALE GENOMIC DNA]</scope>
    <source>
        <strain evidence="2">Oroville</strain>
    </source>
</reference>
<proteinExistence type="predicted"/>
<name>A0A328TR56_9GAMM</name>
<sequence length="36" mass="3784">MTAGALFSSYSATHSQSKRNKTEGAYAASKCVKNTS</sequence>
<feature type="region of interest" description="Disordered" evidence="1">
    <location>
        <begin position="1"/>
        <end position="36"/>
    </location>
</feature>
<accession>A0A328TR56</accession>
<dbReference type="Proteomes" id="UP000244334">
    <property type="component" value="Unassembled WGS sequence"/>
</dbReference>
<dbReference type="EMBL" id="LJAM02000394">
    <property type="protein sequence ID" value="RAP70286.1"/>
    <property type="molecule type" value="Genomic_DNA"/>
</dbReference>
<keyword evidence="3" id="KW-1185">Reference proteome</keyword>
<organism evidence="2 3">
    <name type="scientific">Candidatus Erwinia dacicola</name>
    <dbReference type="NCBI Taxonomy" id="252393"/>
    <lineage>
        <taxon>Bacteria</taxon>
        <taxon>Pseudomonadati</taxon>
        <taxon>Pseudomonadota</taxon>
        <taxon>Gammaproteobacteria</taxon>
        <taxon>Enterobacterales</taxon>
        <taxon>Erwiniaceae</taxon>
        <taxon>Erwinia</taxon>
    </lineage>
</organism>
<feature type="non-terminal residue" evidence="2">
    <location>
        <position position="36"/>
    </location>
</feature>